<comment type="caution">
    <text evidence="3">The sequence shown here is derived from an EMBL/GenBank/DDBJ whole genome shotgun (WGS) entry which is preliminary data.</text>
</comment>
<keyword evidence="1" id="KW-0812">Transmembrane</keyword>
<dbReference type="Pfam" id="PF04892">
    <property type="entry name" value="VanZ"/>
    <property type="match status" value="1"/>
</dbReference>
<feature type="transmembrane region" description="Helical" evidence="1">
    <location>
        <begin position="41"/>
        <end position="61"/>
    </location>
</feature>
<proteinExistence type="predicted"/>
<name>A0A2G9ZKV9_9BACT</name>
<keyword evidence="1" id="KW-0472">Membrane</keyword>
<accession>A0A2G9ZKV9</accession>
<reference evidence="3 4" key="1">
    <citation type="submission" date="2017-09" db="EMBL/GenBank/DDBJ databases">
        <title>Depth-based differentiation of microbial function through sediment-hosted aquifers and enrichment of novel symbionts in the deep terrestrial subsurface.</title>
        <authorList>
            <person name="Probst A.J."/>
            <person name="Ladd B."/>
            <person name="Jarett J.K."/>
            <person name="Geller-Mcgrath D.E."/>
            <person name="Sieber C.M."/>
            <person name="Emerson J.B."/>
            <person name="Anantharaman K."/>
            <person name="Thomas B.C."/>
            <person name="Malmstrom R."/>
            <person name="Stieglmeier M."/>
            <person name="Klingl A."/>
            <person name="Woyke T."/>
            <person name="Ryan C.M."/>
            <person name="Banfield J.F."/>
        </authorList>
    </citation>
    <scope>NUCLEOTIDE SEQUENCE [LARGE SCALE GENOMIC DNA]</scope>
    <source>
        <strain evidence="3">CG23_combo_of_CG06-09_8_20_14_all_49_15</strain>
    </source>
</reference>
<dbReference type="Proteomes" id="UP000230729">
    <property type="component" value="Unassembled WGS sequence"/>
</dbReference>
<dbReference type="NCBIfam" id="NF037970">
    <property type="entry name" value="vanZ_1"/>
    <property type="match status" value="1"/>
</dbReference>
<organism evidence="3 4">
    <name type="scientific">Candidatus Falkowbacteria bacterium CG23_combo_of_CG06-09_8_20_14_all_49_15</name>
    <dbReference type="NCBI Taxonomy" id="1974572"/>
    <lineage>
        <taxon>Bacteria</taxon>
        <taxon>Candidatus Falkowiibacteriota</taxon>
    </lineage>
</organism>
<sequence length="126" mass="15009">MLMANTRKISRTLNFLFFSAWTLLVYWLLTWPFTPGTDNGLTFIDKAVHFFLFGIFAWLMFRFIHPIKSGRYIYRPMLVLLITLLFAAFLEYKQQFIPGRYPSWLDFFSGFAGAVFALILWTRRKN</sequence>
<feature type="transmembrane region" description="Helical" evidence="1">
    <location>
        <begin position="73"/>
        <end position="92"/>
    </location>
</feature>
<feature type="domain" description="VanZ-like" evidence="2">
    <location>
        <begin position="9"/>
        <end position="122"/>
    </location>
</feature>
<dbReference type="EMBL" id="PCSD01000055">
    <property type="protein sequence ID" value="PIP33784.1"/>
    <property type="molecule type" value="Genomic_DNA"/>
</dbReference>
<dbReference type="InterPro" id="IPR006976">
    <property type="entry name" value="VanZ-like"/>
</dbReference>
<evidence type="ECO:0000313" key="3">
    <source>
        <dbReference type="EMBL" id="PIP33784.1"/>
    </source>
</evidence>
<protein>
    <recommendedName>
        <fullName evidence="2">VanZ-like domain-containing protein</fullName>
    </recommendedName>
</protein>
<evidence type="ECO:0000259" key="2">
    <source>
        <dbReference type="Pfam" id="PF04892"/>
    </source>
</evidence>
<feature type="transmembrane region" description="Helical" evidence="1">
    <location>
        <begin position="104"/>
        <end position="122"/>
    </location>
</feature>
<evidence type="ECO:0000313" key="4">
    <source>
        <dbReference type="Proteomes" id="UP000230729"/>
    </source>
</evidence>
<keyword evidence="1" id="KW-1133">Transmembrane helix</keyword>
<dbReference type="AlphaFoldDB" id="A0A2G9ZKV9"/>
<gene>
    <name evidence="3" type="ORF">COX22_02525</name>
</gene>
<feature type="transmembrane region" description="Helical" evidence="1">
    <location>
        <begin position="12"/>
        <end position="29"/>
    </location>
</feature>
<evidence type="ECO:0000256" key="1">
    <source>
        <dbReference type="SAM" id="Phobius"/>
    </source>
</evidence>